<evidence type="ECO:0000256" key="3">
    <source>
        <dbReference type="ARBA" id="ARBA00023121"/>
    </source>
</evidence>
<name>A0A830BR35_9LAMI</name>
<dbReference type="Gene3D" id="1.10.110.10">
    <property type="entry name" value="Plant lipid-transfer and hydrophobic proteins"/>
    <property type="match status" value="1"/>
</dbReference>
<dbReference type="GO" id="GO:0008289">
    <property type="term" value="F:lipid binding"/>
    <property type="evidence" value="ECO:0007669"/>
    <property type="project" value="UniProtKB-KW"/>
</dbReference>
<dbReference type="EMBL" id="BMAC01000143">
    <property type="protein sequence ID" value="GFP87418.1"/>
    <property type="molecule type" value="Genomic_DNA"/>
</dbReference>
<feature type="domain" description="Bifunctional inhibitor/plant lipid transfer protein/seed storage helical" evidence="6">
    <location>
        <begin position="20"/>
        <end position="103"/>
    </location>
</feature>
<dbReference type="Pfam" id="PF00234">
    <property type="entry name" value="Tryp_alpha_amyl"/>
    <property type="match status" value="1"/>
</dbReference>
<evidence type="ECO:0000256" key="1">
    <source>
        <dbReference type="ARBA" id="ARBA00009748"/>
    </source>
</evidence>
<accession>A0A830BR35</accession>
<comment type="similarity">
    <text evidence="1 4">Belongs to the plant LTP family.</text>
</comment>
<organism evidence="7 8">
    <name type="scientific">Phtheirospermum japonicum</name>
    <dbReference type="NCBI Taxonomy" id="374723"/>
    <lineage>
        <taxon>Eukaryota</taxon>
        <taxon>Viridiplantae</taxon>
        <taxon>Streptophyta</taxon>
        <taxon>Embryophyta</taxon>
        <taxon>Tracheophyta</taxon>
        <taxon>Spermatophyta</taxon>
        <taxon>Magnoliopsida</taxon>
        <taxon>eudicotyledons</taxon>
        <taxon>Gunneridae</taxon>
        <taxon>Pentapetalae</taxon>
        <taxon>asterids</taxon>
        <taxon>lamiids</taxon>
        <taxon>Lamiales</taxon>
        <taxon>Orobanchaceae</taxon>
        <taxon>Orobanchaceae incertae sedis</taxon>
        <taxon>Phtheirospermum</taxon>
    </lineage>
</organism>
<dbReference type="GO" id="GO:0006869">
    <property type="term" value="P:lipid transport"/>
    <property type="evidence" value="ECO:0007669"/>
    <property type="project" value="InterPro"/>
</dbReference>
<dbReference type="Proteomes" id="UP000653305">
    <property type="component" value="Unassembled WGS sequence"/>
</dbReference>
<evidence type="ECO:0000259" key="6">
    <source>
        <dbReference type="SMART" id="SM00499"/>
    </source>
</evidence>
<feature type="signal peptide" evidence="5">
    <location>
        <begin position="1"/>
        <end position="16"/>
    </location>
</feature>
<dbReference type="PANTHER" id="PTHR33076">
    <property type="entry name" value="NON-SPECIFIC LIPID-TRANSFER PROTEIN 2-RELATED"/>
    <property type="match status" value="1"/>
</dbReference>
<dbReference type="InterPro" id="IPR036312">
    <property type="entry name" value="Bifun_inhib/LTP/seed_sf"/>
</dbReference>
<keyword evidence="2 4" id="KW-0813">Transport</keyword>
<proteinExistence type="inferred from homology"/>
<dbReference type="InterPro" id="IPR000528">
    <property type="entry name" value="Plant_nsLTP"/>
</dbReference>
<reference evidence="7" key="1">
    <citation type="submission" date="2020-07" db="EMBL/GenBank/DDBJ databases">
        <title>Ethylene signaling mediates host invasion by parasitic plants.</title>
        <authorList>
            <person name="Yoshida S."/>
        </authorList>
    </citation>
    <scope>NUCLEOTIDE SEQUENCE</scope>
    <source>
        <strain evidence="7">Okayama</strain>
    </source>
</reference>
<evidence type="ECO:0000256" key="4">
    <source>
        <dbReference type="RuleBase" id="RU000628"/>
    </source>
</evidence>
<comment type="caution">
    <text evidence="7">The sequence shown here is derived from an EMBL/GenBank/DDBJ whole genome shotgun (WGS) entry which is preliminary data.</text>
</comment>
<keyword evidence="3 4" id="KW-0446">Lipid-binding</keyword>
<feature type="chain" id="PRO_5032891319" description="Non-specific lipid-transfer protein" evidence="5">
    <location>
        <begin position="17"/>
        <end position="105"/>
    </location>
</feature>
<keyword evidence="8" id="KW-1185">Reference proteome</keyword>
<dbReference type="AlphaFoldDB" id="A0A830BR35"/>
<dbReference type="OrthoDB" id="1890443at2759"/>
<comment type="function">
    <text evidence="4">Plant non-specific lipid-transfer proteins transfer phospholipids as well as galactolipids across membranes. May play a role in wax or cutin deposition in the cell walls of expanding epidermal cells and certain secretory tissues.</text>
</comment>
<dbReference type="InterPro" id="IPR016140">
    <property type="entry name" value="Bifunc_inhib/LTP/seed_store"/>
</dbReference>
<sequence length="105" mass="10932">MMFCLVITAPPPHAEAAITCARVLSGLSPCLVYLQRGGPVPPSCCDGVRSLNNDAPTTPDVQAACRCIKSLVPSAGANPTFVNSLAGICHVNIPYKYSPSLDCSK</sequence>
<gene>
    <name evidence="7" type="ORF">PHJA_000885500</name>
</gene>
<keyword evidence="5" id="KW-0732">Signal</keyword>
<dbReference type="SUPFAM" id="SSF47699">
    <property type="entry name" value="Bifunctional inhibitor/lipid-transfer protein/seed storage 2S albumin"/>
    <property type="match status" value="1"/>
</dbReference>
<dbReference type="SMART" id="SM00499">
    <property type="entry name" value="AAI"/>
    <property type="match status" value="1"/>
</dbReference>
<evidence type="ECO:0000256" key="5">
    <source>
        <dbReference type="SAM" id="SignalP"/>
    </source>
</evidence>
<dbReference type="PRINTS" id="PR00382">
    <property type="entry name" value="LIPIDTRNSFER"/>
</dbReference>
<dbReference type="CDD" id="cd01960">
    <property type="entry name" value="nsLTP1"/>
    <property type="match status" value="1"/>
</dbReference>
<evidence type="ECO:0000256" key="2">
    <source>
        <dbReference type="ARBA" id="ARBA00022448"/>
    </source>
</evidence>
<protein>
    <recommendedName>
        <fullName evidence="4">Non-specific lipid-transfer protein</fullName>
    </recommendedName>
</protein>
<evidence type="ECO:0000313" key="8">
    <source>
        <dbReference type="Proteomes" id="UP000653305"/>
    </source>
</evidence>
<evidence type="ECO:0000313" key="7">
    <source>
        <dbReference type="EMBL" id="GFP87418.1"/>
    </source>
</evidence>